<dbReference type="HOGENOM" id="CLU_1265664_0_0_6"/>
<dbReference type="eggNOG" id="ENOG502ZY02">
    <property type="taxonomic scope" value="Bacteria"/>
</dbReference>
<name>B8KW32_9GAMM</name>
<sequence>MMNRTLLLALTVVLGGCVNATVDEMTFNEPTAGVGDASVVILGRRHAADYDTEFDFIECVGDHIRRGDKTIRVVDELEFINSLYPWFEPRTAPMRTQDINRLTDIPPVAKRFDDLDLEYMIWVDGKTIETNSAGSMTCGVGPGGAGCFGFGTWGNASDYEATIWNFTDRAEVGRVAASTSGQSYMPAVIVPIPIIAPVQDTACESLGEQLLKYLSANH</sequence>
<feature type="chain" id="PRO_5002873500" description="Lipoprotein" evidence="1">
    <location>
        <begin position="21"/>
        <end position="218"/>
    </location>
</feature>
<evidence type="ECO:0000313" key="2">
    <source>
        <dbReference type="EMBL" id="EED35010.1"/>
    </source>
</evidence>
<feature type="signal peptide" evidence="1">
    <location>
        <begin position="1"/>
        <end position="20"/>
    </location>
</feature>
<organism evidence="2 3">
    <name type="scientific">Luminiphilus syltensis NOR5-1B</name>
    <dbReference type="NCBI Taxonomy" id="565045"/>
    <lineage>
        <taxon>Bacteria</taxon>
        <taxon>Pseudomonadati</taxon>
        <taxon>Pseudomonadota</taxon>
        <taxon>Gammaproteobacteria</taxon>
        <taxon>Cellvibrionales</taxon>
        <taxon>Halieaceae</taxon>
        <taxon>Luminiphilus</taxon>
    </lineage>
</organism>
<evidence type="ECO:0008006" key="4">
    <source>
        <dbReference type="Google" id="ProtNLM"/>
    </source>
</evidence>
<dbReference type="AlphaFoldDB" id="B8KW32"/>
<keyword evidence="3" id="KW-1185">Reference proteome</keyword>
<proteinExistence type="predicted"/>
<reference evidence="3" key="1">
    <citation type="journal article" date="2013" name="BMC Microbiol.">
        <title>Taxonomy and evolution of bacteriochlorophyll a-containing members of the OM60/NOR5 clade of marine gammaproteobacteria: description of Luminiphilus syltensis gen. nov., sp. nov., reclassification of Haliea rubra as Pseudohaliea rubra gen. nov., comb. nov., and emendation of Chromatocurvus halotolerans.</title>
        <authorList>
            <person name="Spring S."/>
            <person name="Riedel T."/>
            <person name="Sproer C."/>
            <person name="Yan S."/>
            <person name="Harder J."/>
            <person name="Fuchs B.M."/>
        </authorList>
    </citation>
    <scope>NUCLEOTIDE SEQUENCE [LARGE SCALE GENOMIC DNA]</scope>
    <source>
        <strain evidence="3">NOR51-B</strain>
    </source>
</reference>
<evidence type="ECO:0000256" key="1">
    <source>
        <dbReference type="SAM" id="SignalP"/>
    </source>
</evidence>
<keyword evidence="1" id="KW-0732">Signal</keyword>
<dbReference type="EMBL" id="DS999411">
    <property type="protein sequence ID" value="EED35010.1"/>
    <property type="molecule type" value="Genomic_DNA"/>
</dbReference>
<accession>B8KW32</accession>
<evidence type="ECO:0000313" key="3">
    <source>
        <dbReference type="Proteomes" id="UP000004699"/>
    </source>
</evidence>
<gene>
    <name evidence="2" type="ORF">NOR51B_951</name>
</gene>
<protein>
    <recommendedName>
        <fullName evidence="4">Lipoprotein</fullName>
    </recommendedName>
</protein>
<dbReference type="STRING" id="565045.NOR51B_951"/>
<dbReference type="PROSITE" id="PS51257">
    <property type="entry name" value="PROKAR_LIPOPROTEIN"/>
    <property type="match status" value="1"/>
</dbReference>
<dbReference type="Proteomes" id="UP000004699">
    <property type="component" value="Unassembled WGS sequence"/>
</dbReference>
<dbReference type="RefSeq" id="WP_009019757.1">
    <property type="nucleotide sequence ID" value="NZ_DS999411.1"/>
</dbReference>